<sequence length="198" mass="22039">MASAISELNFEESNRKKRRKTGDEARDPNTGTETRWRSEREQRIYSTKLFEALRQVRRNSSPAFKVSGGLQVREAADRVLAVSAKGRTRWSRAILTSRLGLRLGCNNKHKKAKAGKVTGSNRLKRPAKKRHLPAVQRKAKVLSRLVPGCRKVSFPNLLEEASDYIAALEMQVRAMTALTELLTGSPVDRLGSSPGSSL</sequence>
<dbReference type="Proteomes" id="UP000327013">
    <property type="component" value="Chromosome 2"/>
</dbReference>
<dbReference type="GO" id="GO:0000976">
    <property type="term" value="F:transcription cis-regulatory region binding"/>
    <property type="evidence" value="ECO:0007669"/>
    <property type="project" value="UniProtKB-ARBA"/>
</dbReference>
<keyword evidence="8" id="KW-1185">Reference proteome</keyword>
<dbReference type="PANTHER" id="PTHR33124:SF46">
    <property type="entry name" value="TRANSCRIPTION FACTOR BHLH150"/>
    <property type="match status" value="1"/>
</dbReference>
<name>A0A5N6QT66_9ROSI</name>
<evidence type="ECO:0000256" key="1">
    <source>
        <dbReference type="ARBA" id="ARBA00004123"/>
    </source>
</evidence>
<dbReference type="SUPFAM" id="SSF47459">
    <property type="entry name" value="HLH, helix-loop-helix DNA-binding domain"/>
    <property type="match status" value="1"/>
</dbReference>
<dbReference type="OrthoDB" id="1647165at2759"/>
<evidence type="ECO:0000313" key="8">
    <source>
        <dbReference type="Proteomes" id="UP000327013"/>
    </source>
</evidence>
<gene>
    <name evidence="7" type="ORF">FH972_006726</name>
</gene>
<dbReference type="InterPro" id="IPR036638">
    <property type="entry name" value="HLH_DNA-bd_sf"/>
</dbReference>
<protein>
    <recommendedName>
        <fullName evidence="6">IBH1-like N-terminal domain-containing protein</fullName>
    </recommendedName>
</protein>
<dbReference type="GO" id="GO:0006355">
    <property type="term" value="P:regulation of DNA-templated transcription"/>
    <property type="evidence" value="ECO:0007669"/>
    <property type="project" value="InterPro"/>
</dbReference>
<keyword evidence="2" id="KW-0805">Transcription regulation</keyword>
<evidence type="ECO:0000256" key="2">
    <source>
        <dbReference type="ARBA" id="ARBA00023015"/>
    </source>
</evidence>
<evidence type="ECO:0000259" key="6">
    <source>
        <dbReference type="Pfam" id="PF26576"/>
    </source>
</evidence>
<proteinExistence type="predicted"/>
<dbReference type="PANTHER" id="PTHR33124">
    <property type="entry name" value="TRANSCRIPTION FACTOR IBH1-LIKE 1"/>
    <property type="match status" value="1"/>
</dbReference>
<organism evidence="7 8">
    <name type="scientific">Carpinus fangiana</name>
    <dbReference type="NCBI Taxonomy" id="176857"/>
    <lineage>
        <taxon>Eukaryota</taxon>
        <taxon>Viridiplantae</taxon>
        <taxon>Streptophyta</taxon>
        <taxon>Embryophyta</taxon>
        <taxon>Tracheophyta</taxon>
        <taxon>Spermatophyta</taxon>
        <taxon>Magnoliopsida</taxon>
        <taxon>eudicotyledons</taxon>
        <taxon>Gunneridae</taxon>
        <taxon>Pentapetalae</taxon>
        <taxon>rosids</taxon>
        <taxon>fabids</taxon>
        <taxon>Fagales</taxon>
        <taxon>Betulaceae</taxon>
        <taxon>Carpinus</taxon>
    </lineage>
</organism>
<dbReference type="Pfam" id="PF26576">
    <property type="entry name" value="IBH1_N"/>
    <property type="match status" value="1"/>
</dbReference>
<dbReference type="GO" id="GO:0005634">
    <property type="term" value="C:nucleus"/>
    <property type="evidence" value="ECO:0007669"/>
    <property type="project" value="UniProtKB-SubCell"/>
</dbReference>
<feature type="region of interest" description="Disordered" evidence="5">
    <location>
        <begin position="1"/>
        <end position="39"/>
    </location>
</feature>
<dbReference type="EMBL" id="CM017322">
    <property type="protein sequence ID" value="KAE8010351.1"/>
    <property type="molecule type" value="Genomic_DNA"/>
</dbReference>
<evidence type="ECO:0000256" key="5">
    <source>
        <dbReference type="SAM" id="MobiDB-lite"/>
    </source>
</evidence>
<dbReference type="InterPro" id="IPR044660">
    <property type="entry name" value="IBH1-like"/>
</dbReference>
<dbReference type="InterPro" id="IPR059002">
    <property type="entry name" value="IBH1_N"/>
</dbReference>
<keyword evidence="3" id="KW-0804">Transcription</keyword>
<feature type="domain" description="IBH1-like N-terminal" evidence="6">
    <location>
        <begin position="41"/>
        <end position="97"/>
    </location>
</feature>
<evidence type="ECO:0000313" key="7">
    <source>
        <dbReference type="EMBL" id="KAE8010351.1"/>
    </source>
</evidence>
<comment type="subcellular location">
    <subcellularLocation>
        <location evidence="1">Nucleus</location>
    </subcellularLocation>
</comment>
<reference evidence="7 8" key="1">
    <citation type="submission" date="2019-06" db="EMBL/GenBank/DDBJ databases">
        <title>A chromosomal-level reference genome of Carpinus fangiana (Coryloideae, Betulaceae).</title>
        <authorList>
            <person name="Yang X."/>
            <person name="Wang Z."/>
            <person name="Zhang L."/>
            <person name="Hao G."/>
            <person name="Liu J."/>
            <person name="Yang Y."/>
        </authorList>
    </citation>
    <scope>NUCLEOTIDE SEQUENCE [LARGE SCALE GENOMIC DNA]</scope>
    <source>
        <strain evidence="7">Cfa_2016G</strain>
        <tissue evidence="7">Leaf</tissue>
    </source>
</reference>
<evidence type="ECO:0000256" key="3">
    <source>
        <dbReference type="ARBA" id="ARBA00023163"/>
    </source>
</evidence>
<dbReference type="CDD" id="cd11444">
    <property type="entry name" value="bHLH_AtIBH1_like"/>
    <property type="match status" value="1"/>
</dbReference>
<dbReference type="AlphaFoldDB" id="A0A5N6QT66"/>
<dbReference type="GO" id="GO:0046983">
    <property type="term" value="F:protein dimerization activity"/>
    <property type="evidence" value="ECO:0007669"/>
    <property type="project" value="InterPro"/>
</dbReference>
<accession>A0A5N6QT66</accession>
<keyword evidence="4" id="KW-0539">Nucleus</keyword>
<evidence type="ECO:0000256" key="4">
    <source>
        <dbReference type="ARBA" id="ARBA00023242"/>
    </source>
</evidence>
<dbReference type="InterPro" id="IPR044549">
    <property type="entry name" value="bHLH_AtIBH1-like"/>
</dbReference>